<protein>
    <recommendedName>
        <fullName evidence="3">Transport and Golgi organization protein 2</fullName>
    </recommendedName>
</protein>
<name>A0ABM9A520_9VIBR</name>
<evidence type="ECO:0008006" key="3">
    <source>
        <dbReference type="Google" id="ProtNLM"/>
    </source>
</evidence>
<evidence type="ECO:0000313" key="2">
    <source>
        <dbReference type="Proteomes" id="UP000838748"/>
    </source>
</evidence>
<accession>A0ABM9A520</accession>
<sequence length="249" mass="27847">MCSVSWLTTEDGYQVLFNRDEQRSRAVALPPQQLDVEGTSVLMPIDPVGMGSWISMNEHGLSLCILNNYQGLVPNGTLISRGQLLKDLSVFNSVSDVSTAFKKVDLNSYTPFTLLAFDPKLTRNNMDVIAFAWDGQTSSIFPTDSPLFSSKVDPVNVQVYRQRIYQELTAKEKSISTLIQFHTHHHPEFPHMSTCMSREDAKTVSFTYLTVTSARKSMAYVPGSPCQNLTQESLTNNSYQISPSEIFVS</sequence>
<organism evidence="1 2">
    <name type="scientific">Vibrio marisflavi CECT 7928</name>
    <dbReference type="NCBI Taxonomy" id="634439"/>
    <lineage>
        <taxon>Bacteria</taxon>
        <taxon>Pseudomonadati</taxon>
        <taxon>Pseudomonadota</taxon>
        <taxon>Gammaproteobacteria</taxon>
        <taxon>Vibrionales</taxon>
        <taxon>Vibrionaceae</taxon>
        <taxon>Vibrio</taxon>
    </lineage>
</organism>
<dbReference type="Gene3D" id="3.60.60.10">
    <property type="entry name" value="Penicillin V Acylase, Chain A"/>
    <property type="match status" value="1"/>
</dbReference>
<dbReference type="RefSeq" id="WP_237361970.1">
    <property type="nucleotide sequence ID" value="NZ_CAKLDM010000002.1"/>
</dbReference>
<comment type="caution">
    <text evidence="1">The sequence shown here is derived from an EMBL/GenBank/DDBJ whole genome shotgun (WGS) entry which is preliminary data.</text>
</comment>
<proteinExistence type="predicted"/>
<reference evidence="1" key="1">
    <citation type="submission" date="2021-11" db="EMBL/GenBank/DDBJ databases">
        <authorList>
            <person name="Rodrigo-Torres L."/>
            <person name="Arahal R. D."/>
            <person name="Lucena T."/>
        </authorList>
    </citation>
    <scope>NUCLEOTIDE SEQUENCE</scope>
    <source>
        <strain evidence="1">CECT 7928</strain>
    </source>
</reference>
<keyword evidence="2" id="KW-1185">Reference proteome</keyword>
<evidence type="ECO:0000313" key="1">
    <source>
        <dbReference type="EMBL" id="CAH0539921.1"/>
    </source>
</evidence>
<dbReference type="Proteomes" id="UP000838748">
    <property type="component" value="Unassembled WGS sequence"/>
</dbReference>
<dbReference type="InterPro" id="IPR008551">
    <property type="entry name" value="TANGO2"/>
</dbReference>
<dbReference type="EMBL" id="CAKLDM010000002">
    <property type="protein sequence ID" value="CAH0539921.1"/>
    <property type="molecule type" value="Genomic_DNA"/>
</dbReference>
<gene>
    <name evidence="1" type="ORF">VMF7928_02525</name>
</gene>
<dbReference type="Pfam" id="PF05742">
    <property type="entry name" value="TANGO2"/>
    <property type="match status" value="1"/>
</dbReference>